<dbReference type="Gramene" id="Os06t0589900-01">
    <property type="protein sequence ID" value="Os06t0589900-01"/>
    <property type="gene ID" value="Os06g0589900"/>
</dbReference>
<dbReference type="Proteomes" id="UP000059680">
    <property type="component" value="Chromosome 6"/>
</dbReference>
<dbReference type="AlphaFoldDB" id="A0A0P0WY95"/>
<protein>
    <submittedName>
        <fullName evidence="1">Os06g0589900 protein</fullName>
    </submittedName>
</protein>
<evidence type="ECO:0000313" key="1">
    <source>
        <dbReference type="EMBL" id="BAS98413.1"/>
    </source>
</evidence>
<dbReference type="InParanoid" id="A0A0P0WY95"/>
<gene>
    <name evidence="1" type="ordered locus">Os06g0589900</name>
    <name evidence="1" type="ORF">OSNPB_060589900</name>
</gene>
<reference evidence="2" key="1">
    <citation type="journal article" date="2005" name="Nature">
        <title>The map-based sequence of the rice genome.</title>
        <authorList>
            <consortium name="International rice genome sequencing project (IRGSP)"/>
            <person name="Matsumoto T."/>
            <person name="Wu J."/>
            <person name="Kanamori H."/>
            <person name="Katayose Y."/>
            <person name="Fujisawa M."/>
            <person name="Namiki N."/>
            <person name="Mizuno H."/>
            <person name="Yamamoto K."/>
            <person name="Antonio B.A."/>
            <person name="Baba T."/>
            <person name="Sakata K."/>
            <person name="Nagamura Y."/>
            <person name="Aoki H."/>
            <person name="Arikawa K."/>
            <person name="Arita K."/>
            <person name="Bito T."/>
            <person name="Chiden Y."/>
            <person name="Fujitsuka N."/>
            <person name="Fukunaka R."/>
            <person name="Hamada M."/>
            <person name="Harada C."/>
            <person name="Hayashi A."/>
            <person name="Hijishita S."/>
            <person name="Honda M."/>
            <person name="Hosokawa S."/>
            <person name="Ichikawa Y."/>
            <person name="Idonuma A."/>
            <person name="Iijima M."/>
            <person name="Ikeda M."/>
            <person name="Ikeno M."/>
            <person name="Ito K."/>
            <person name="Ito S."/>
            <person name="Ito T."/>
            <person name="Ito Y."/>
            <person name="Ito Y."/>
            <person name="Iwabuchi A."/>
            <person name="Kamiya K."/>
            <person name="Karasawa W."/>
            <person name="Kurita K."/>
            <person name="Katagiri S."/>
            <person name="Kikuta A."/>
            <person name="Kobayashi H."/>
            <person name="Kobayashi N."/>
            <person name="Machita K."/>
            <person name="Maehara T."/>
            <person name="Masukawa M."/>
            <person name="Mizubayashi T."/>
            <person name="Mukai Y."/>
            <person name="Nagasaki H."/>
            <person name="Nagata Y."/>
            <person name="Naito S."/>
            <person name="Nakashima M."/>
            <person name="Nakama Y."/>
            <person name="Nakamichi Y."/>
            <person name="Nakamura M."/>
            <person name="Meguro A."/>
            <person name="Negishi M."/>
            <person name="Ohta I."/>
            <person name="Ohta T."/>
            <person name="Okamoto M."/>
            <person name="Ono N."/>
            <person name="Saji S."/>
            <person name="Sakaguchi M."/>
            <person name="Sakai K."/>
            <person name="Shibata M."/>
            <person name="Shimokawa T."/>
            <person name="Song J."/>
            <person name="Takazaki Y."/>
            <person name="Terasawa K."/>
            <person name="Tsugane M."/>
            <person name="Tsuji K."/>
            <person name="Ueda S."/>
            <person name="Waki K."/>
            <person name="Yamagata H."/>
            <person name="Yamamoto M."/>
            <person name="Yamamoto S."/>
            <person name="Yamane H."/>
            <person name="Yoshiki S."/>
            <person name="Yoshihara R."/>
            <person name="Yukawa K."/>
            <person name="Zhong H."/>
            <person name="Yano M."/>
            <person name="Yuan Q."/>
            <person name="Ouyang S."/>
            <person name="Liu J."/>
            <person name="Jones K.M."/>
            <person name="Gansberger K."/>
            <person name="Moffat K."/>
            <person name="Hill J."/>
            <person name="Bera J."/>
            <person name="Fadrosh D."/>
            <person name="Jin S."/>
            <person name="Johri S."/>
            <person name="Kim M."/>
            <person name="Overton L."/>
            <person name="Reardon M."/>
            <person name="Tsitrin T."/>
            <person name="Vuong H."/>
            <person name="Weaver B."/>
            <person name="Ciecko A."/>
            <person name="Tallon L."/>
            <person name="Jackson J."/>
            <person name="Pai G."/>
            <person name="Aken S.V."/>
            <person name="Utterback T."/>
            <person name="Reidmuller S."/>
            <person name="Feldblyum T."/>
            <person name="Hsiao J."/>
            <person name="Zismann V."/>
            <person name="Iobst S."/>
            <person name="de Vazeille A.R."/>
            <person name="Buell C.R."/>
            <person name="Ying K."/>
            <person name="Li Y."/>
            <person name="Lu T."/>
            <person name="Huang Y."/>
            <person name="Zhao Q."/>
            <person name="Feng Q."/>
            <person name="Zhang L."/>
            <person name="Zhu J."/>
            <person name="Weng Q."/>
            <person name="Mu J."/>
            <person name="Lu Y."/>
            <person name="Fan D."/>
            <person name="Liu Y."/>
            <person name="Guan J."/>
            <person name="Zhang Y."/>
            <person name="Yu S."/>
            <person name="Liu X."/>
            <person name="Zhang Y."/>
            <person name="Hong G."/>
            <person name="Han B."/>
            <person name="Choisne N."/>
            <person name="Demange N."/>
            <person name="Orjeda G."/>
            <person name="Samain S."/>
            <person name="Cattolico L."/>
            <person name="Pelletier E."/>
            <person name="Couloux A."/>
            <person name="Segurens B."/>
            <person name="Wincker P."/>
            <person name="D'Hont A."/>
            <person name="Scarpelli C."/>
            <person name="Weissenbach J."/>
            <person name="Salanoubat M."/>
            <person name="Quetier F."/>
            <person name="Yu Y."/>
            <person name="Kim H.R."/>
            <person name="Rambo T."/>
            <person name="Currie J."/>
            <person name="Collura K."/>
            <person name="Luo M."/>
            <person name="Yang T."/>
            <person name="Ammiraju J.S.S."/>
            <person name="Engler F."/>
            <person name="Soderlund C."/>
            <person name="Wing R.A."/>
            <person name="Palmer L.E."/>
            <person name="de la Bastide M."/>
            <person name="Spiegel L."/>
            <person name="Nascimento L."/>
            <person name="Zutavern T."/>
            <person name="O'Shaughnessy A."/>
            <person name="Dike S."/>
            <person name="Dedhia N."/>
            <person name="Preston R."/>
            <person name="Balija V."/>
            <person name="McCombie W.R."/>
            <person name="Chow T."/>
            <person name="Chen H."/>
            <person name="Chung M."/>
            <person name="Chen C."/>
            <person name="Shaw J."/>
            <person name="Wu H."/>
            <person name="Hsiao K."/>
            <person name="Chao Y."/>
            <person name="Chu M."/>
            <person name="Cheng C."/>
            <person name="Hour A."/>
            <person name="Lee P."/>
            <person name="Lin S."/>
            <person name="Lin Y."/>
            <person name="Liou J."/>
            <person name="Liu S."/>
            <person name="Hsing Y."/>
            <person name="Raghuvanshi S."/>
            <person name="Mohanty A."/>
            <person name="Bharti A.K."/>
            <person name="Gaur A."/>
            <person name="Gupta V."/>
            <person name="Kumar D."/>
            <person name="Ravi V."/>
            <person name="Vij S."/>
            <person name="Kapur A."/>
            <person name="Khurana P."/>
            <person name="Khurana P."/>
            <person name="Khurana J.P."/>
            <person name="Tyagi A.K."/>
            <person name="Gaikwad K."/>
            <person name="Singh A."/>
            <person name="Dalal V."/>
            <person name="Srivastava S."/>
            <person name="Dixit A."/>
            <person name="Pal A.K."/>
            <person name="Ghazi I.A."/>
            <person name="Yadav M."/>
            <person name="Pandit A."/>
            <person name="Bhargava A."/>
            <person name="Sureshbabu K."/>
            <person name="Batra K."/>
            <person name="Sharma T.R."/>
            <person name="Mohapatra T."/>
            <person name="Singh N.K."/>
            <person name="Messing J."/>
            <person name="Nelson A.B."/>
            <person name="Fuks G."/>
            <person name="Kavchok S."/>
            <person name="Keizer G."/>
            <person name="Linton E."/>
            <person name="Llaca V."/>
            <person name="Song R."/>
            <person name="Tanyolac B."/>
            <person name="Young S."/>
            <person name="Ho-Il K."/>
            <person name="Hahn J.H."/>
            <person name="Sangsakoo G."/>
            <person name="Vanavichit A."/>
            <person name="de Mattos Luiz.A.T."/>
            <person name="Zimmer P.D."/>
            <person name="Malone G."/>
            <person name="Dellagostin O."/>
            <person name="de Oliveira A.C."/>
            <person name="Bevan M."/>
            <person name="Bancroft I."/>
            <person name="Minx P."/>
            <person name="Cordum H."/>
            <person name="Wilson R."/>
            <person name="Cheng Z."/>
            <person name="Jin W."/>
            <person name="Jiang J."/>
            <person name="Leong S.A."/>
            <person name="Iwama H."/>
            <person name="Gojobori T."/>
            <person name="Itoh T."/>
            <person name="Niimura Y."/>
            <person name="Fujii Y."/>
            <person name="Habara T."/>
            <person name="Sakai H."/>
            <person name="Sato Y."/>
            <person name="Wilson G."/>
            <person name="Kumar K."/>
            <person name="McCouch S."/>
            <person name="Juretic N."/>
            <person name="Hoen D."/>
            <person name="Wright S."/>
            <person name="Bruskiewich R."/>
            <person name="Bureau T."/>
            <person name="Miyao A."/>
            <person name="Hirochika H."/>
            <person name="Nishikawa T."/>
            <person name="Kadowaki K."/>
            <person name="Sugiura M."/>
            <person name="Burr B."/>
            <person name="Sasaki T."/>
        </authorList>
    </citation>
    <scope>NUCLEOTIDE SEQUENCE [LARGE SCALE GENOMIC DNA]</scope>
    <source>
        <strain evidence="2">cv. Nipponbare</strain>
    </source>
</reference>
<proteinExistence type="predicted"/>
<reference evidence="1 2" key="2">
    <citation type="journal article" date="2013" name="Plant Cell Physiol.">
        <title>Rice Annotation Project Database (RAP-DB): an integrative and interactive database for rice genomics.</title>
        <authorList>
            <person name="Sakai H."/>
            <person name="Lee S.S."/>
            <person name="Tanaka T."/>
            <person name="Numa H."/>
            <person name="Kim J."/>
            <person name="Kawahara Y."/>
            <person name="Wakimoto H."/>
            <person name="Yang C.C."/>
            <person name="Iwamoto M."/>
            <person name="Abe T."/>
            <person name="Yamada Y."/>
            <person name="Muto A."/>
            <person name="Inokuchi H."/>
            <person name="Ikemura T."/>
            <person name="Matsumoto T."/>
            <person name="Sasaki T."/>
            <person name="Itoh T."/>
        </authorList>
    </citation>
    <scope>NUCLEOTIDE SEQUENCE [LARGE SCALE GENOMIC DNA]</scope>
    <source>
        <strain evidence="2">cv. Nipponbare</strain>
    </source>
</reference>
<reference evidence="1 2" key="3">
    <citation type="journal article" date="2013" name="Rice">
        <title>Improvement of the Oryza sativa Nipponbare reference genome using next generation sequence and optical map data.</title>
        <authorList>
            <person name="Kawahara Y."/>
            <person name="de la Bastide M."/>
            <person name="Hamilton J.P."/>
            <person name="Kanamori H."/>
            <person name="McCombie W.R."/>
            <person name="Ouyang S."/>
            <person name="Schwartz D.C."/>
            <person name="Tanaka T."/>
            <person name="Wu J."/>
            <person name="Zhou S."/>
            <person name="Childs K.L."/>
            <person name="Davidson R.M."/>
            <person name="Lin H."/>
            <person name="Quesada-Ocampo L."/>
            <person name="Vaillancourt B."/>
            <person name="Sakai H."/>
            <person name="Lee S.S."/>
            <person name="Kim J."/>
            <person name="Numa H."/>
            <person name="Itoh T."/>
            <person name="Buell C.R."/>
            <person name="Matsumoto T."/>
        </authorList>
    </citation>
    <scope>NUCLEOTIDE SEQUENCE [LARGE SCALE GENOMIC DNA]</scope>
    <source>
        <strain evidence="2">cv. Nipponbare</strain>
    </source>
</reference>
<accession>A0A0P0WY95</accession>
<evidence type="ECO:0000313" key="2">
    <source>
        <dbReference type="Proteomes" id="UP000059680"/>
    </source>
</evidence>
<dbReference type="PaxDb" id="39947-A0A0P0WY95"/>
<sequence>MFLMFMSTLLAPGLDERLLGDLPPLLGRALHLLEEGHHLLHGGPLRGRRVHAEDGDPQRLQHLLDQLVRHAAQLRVQDVHRWLVAPHLLLRPLHDVEGVAHHRLHRAPPAQDLQEHHPVAVHVALLGDLRGVAIL</sequence>
<name>A0A0P0WY95_ORYSJ</name>
<keyword evidence="2" id="KW-1185">Reference proteome</keyword>
<dbReference type="EMBL" id="AP014962">
    <property type="protein sequence ID" value="BAS98413.1"/>
    <property type="molecule type" value="Genomic_DNA"/>
</dbReference>
<organism evidence="1 2">
    <name type="scientific">Oryza sativa subsp. japonica</name>
    <name type="common">Rice</name>
    <dbReference type="NCBI Taxonomy" id="39947"/>
    <lineage>
        <taxon>Eukaryota</taxon>
        <taxon>Viridiplantae</taxon>
        <taxon>Streptophyta</taxon>
        <taxon>Embryophyta</taxon>
        <taxon>Tracheophyta</taxon>
        <taxon>Spermatophyta</taxon>
        <taxon>Magnoliopsida</taxon>
        <taxon>Liliopsida</taxon>
        <taxon>Poales</taxon>
        <taxon>Poaceae</taxon>
        <taxon>BOP clade</taxon>
        <taxon>Oryzoideae</taxon>
        <taxon>Oryzeae</taxon>
        <taxon>Oryzinae</taxon>
        <taxon>Oryza</taxon>
        <taxon>Oryza sativa</taxon>
    </lineage>
</organism>